<dbReference type="Proteomes" id="UP000815325">
    <property type="component" value="Unassembled WGS sequence"/>
</dbReference>
<gene>
    <name evidence="4" type="ORF">DUNSADRAFT_8010</name>
</gene>
<evidence type="ECO:0000256" key="1">
    <source>
        <dbReference type="ARBA" id="ARBA00023175"/>
    </source>
</evidence>
<dbReference type="InterPro" id="IPR027640">
    <property type="entry name" value="Kinesin-like_fam"/>
</dbReference>
<dbReference type="EMBL" id="MU072338">
    <property type="protein sequence ID" value="KAF5825628.1"/>
    <property type="molecule type" value="Genomic_DNA"/>
</dbReference>
<name>A0ABQ7FT21_DUNSA</name>
<dbReference type="PANTHER" id="PTHR47969:SF29">
    <property type="entry name" value="KINESIN-LIKE PROTEIN"/>
    <property type="match status" value="1"/>
</dbReference>
<dbReference type="SUPFAM" id="SSF52540">
    <property type="entry name" value="P-loop containing nucleoside triphosphate hydrolases"/>
    <property type="match status" value="1"/>
</dbReference>
<comment type="similarity">
    <text evidence="2">Belongs to the TRAFAC class myosin-kinesin ATPase superfamily. Kinesin family.</text>
</comment>
<accession>A0ABQ7FT21</accession>
<evidence type="ECO:0000256" key="2">
    <source>
        <dbReference type="PROSITE-ProRule" id="PRU00283"/>
    </source>
</evidence>
<dbReference type="InterPro" id="IPR036961">
    <property type="entry name" value="Kinesin_motor_dom_sf"/>
</dbReference>
<evidence type="ECO:0000313" key="4">
    <source>
        <dbReference type="EMBL" id="KAF5825628.1"/>
    </source>
</evidence>
<sequence length="108" mass="11745">LSEADNIKVAVRVRPLLPHEKEKGATSVLNVPEDHSTVEVVMPGPSGNKLQRDFQFHACLGPDTTQTEVMQLCGVHQLLDAVLAGYNVTIFAYGVYVFGREGLHAQCA</sequence>
<keyword evidence="5" id="KW-1185">Reference proteome</keyword>
<dbReference type="Pfam" id="PF00225">
    <property type="entry name" value="Kinesin"/>
    <property type="match status" value="1"/>
</dbReference>
<dbReference type="InterPro" id="IPR027417">
    <property type="entry name" value="P-loop_NTPase"/>
</dbReference>
<comment type="caution">
    <text evidence="4">The sequence shown here is derived from an EMBL/GenBank/DDBJ whole genome shotgun (WGS) entry which is preliminary data.</text>
</comment>
<reference evidence="4" key="1">
    <citation type="submission" date="2017-08" db="EMBL/GenBank/DDBJ databases">
        <authorList>
            <person name="Polle J.E."/>
            <person name="Barry K."/>
            <person name="Cushman J."/>
            <person name="Schmutz J."/>
            <person name="Tran D."/>
            <person name="Hathwaick L.T."/>
            <person name="Yim W.C."/>
            <person name="Jenkins J."/>
            <person name="Mckie-Krisberg Z.M."/>
            <person name="Prochnik S."/>
            <person name="Lindquist E."/>
            <person name="Dockter R.B."/>
            <person name="Adam C."/>
            <person name="Molina H."/>
            <person name="Bunkerborg J."/>
            <person name="Jin E."/>
            <person name="Buchheim M."/>
            <person name="Magnuson J."/>
        </authorList>
    </citation>
    <scope>NUCLEOTIDE SEQUENCE</scope>
    <source>
        <strain evidence="4">CCAP 19/18</strain>
    </source>
</reference>
<dbReference type="Gene3D" id="3.40.850.10">
    <property type="entry name" value="Kinesin motor domain"/>
    <property type="match status" value="1"/>
</dbReference>
<comment type="caution">
    <text evidence="2">Lacks conserved residue(s) required for the propagation of feature annotation.</text>
</comment>
<dbReference type="PROSITE" id="PS50067">
    <property type="entry name" value="KINESIN_MOTOR_2"/>
    <property type="match status" value="1"/>
</dbReference>
<dbReference type="PANTHER" id="PTHR47969">
    <property type="entry name" value="CHROMOSOME-ASSOCIATED KINESIN KIF4A-RELATED"/>
    <property type="match status" value="1"/>
</dbReference>
<feature type="non-terminal residue" evidence="4">
    <location>
        <position position="1"/>
    </location>
</feature>
<organism evidence="4 5">
    <name type="scientific">Dunaliella salina</name>
    <name type="common">Green alga</name>
    <name type="synonym">Protococcus salinus</name>
    <dbReference type="NCBI Taxonomy" id="3046"/>
    <lineage>
        <taxon>Eukaryota</taxon>
        <taxon>Viridiplantae</taxon>
        <taxon>Chlorophyta</taxon>
        <taxon>core chlorophytes</taxon>
        <taxon>Chlorophyceae</taxon>
        <taxon>CS clade</taxon>
        <taxon>Chlamydomonadales</taxon>
        <taxon>Dunaliellaceae</taxon>
        <taxon>Dunaliella</taxon>
    </lineage>
</organism>
<keyword evidence="4" id="KW-0378">Hydrolase</keyword>
<dbReference type="InterPro" id="IPR001752">
    <property type="entry name" value="Kinesin_motor_dom"/>
</dbReference>
<keyword evidence="1" id="KW-0505">Motor protein</keyword>
<feature type="domain" description="Kinesin motor" evidence="3">
    <location>
        <begin position="6"/>
        <end position="108"/>
    </location>
</feature>
<protein>
    <submittedName>
        <fullName evidence="4">P-loop containing nucleoside triphosphate hydrolase protein</fullName>
    </submittedName>
</protein>
<proteinExistence type="inferred from homology"/>
<dbReference type="GO" id="GO:0016787">
    <property type="term" value="F:hydrolase activity"/>
    <property type="evidence" value="ECO:0007669"/>
    <property type="project" value="UniProtKB-KW"/>
</dbReference>
<evidence type="ECO:0000259" key="3">
    <source>
        <dbReference type="PROSITE" id="PS50067"/>
    </source>
</evidence>
<evidence type="ECO:0000313" key="5">
    <source>
        <dbReference type="Proteomes" id="UP000815325"/>
    </source>
</evidence>